<evidence type="ECO:0000256" key="3">
    <source>
        <dbReference type="SAM" id="MobiDB-lite"/>
    </source>
</evidence>
<dbReference type="InterPro" id="IPR000157">
    <property type="entry name" value="TIR_dom"/>
</dbReference>
<dbReference type="InterPro" id="IPR035897">
    <property type="entry name" value="Toll_tir_struct_dom_sf"/>
</dbReference>
<dbReference type="AlphaFoldDB" id="A0ABD3LDX2"/>
<evidence type="ECO:0000313" key="5">
    <source>
        <dbReference type="EMBL" id="KAL3746445.1"/>
    </source>
</evidence>
<name>A0ABD3LDX2_EUCGL</name>
<keyword evidence="1" id="KW-0433">Leucine-rich repeat</keyword>
<sequence length="600" mass="69763">MDNVSGEENEAFRRDLEATSRRDDVSREGNEAFNASGIEYDVFLSFRGRDTRDNFTDCLYHRLRLIGLHVFLDNEELRVGTEIDGELSKALDKSRIYIPIFSQNYATSSWCLREVAHMEKCTSKSNRKKEILPIFYDVDPDDVKLNTELYKNAMPKHEEKFGVDELKRWEASLRKVARLKGWDLKRKSQGELIDSVVEEVLWKLNSRNVDVPKYLIEDHPQIKAITEKLEIDSNGVHFLGIHGGGGIGKTVLARVVFNRLSHHFDGVSFLKEVRESSKHGLIDLQKKLLSSFVGFETANKIEDIEDGVRWIKKVCNTKKVLIVLDDLDKKEQLEKLAGESDWFGSGSRIIITTRDKSILMTQVESSSEEGQNQTKGILAYEVHEMEYGRALQLFCKHAFRRDSPVKGYDHLAEKIVCRVGMLPLAIEVIGSSLYSEGLVLEQHLDKIELWEDTLKQLDEGPYKDVRDALIISYEQLEPKHKEVFLDIACFFTNADLTYPIIMWRDCNYYPPRAISALLLRSLMKIRDDKTFWMHDQVRDLGRYIVLQEYPCKENPHKFSRVWNHEDAIKLLEMKEVKWTCTSHNFYLKEKLIEFFILLYM</sequence>
<dbReference type="SUPFAM" id="SSF52540">
    <property type="entry name" value="P-loop containing nucleoside triphosphate hydrolases"/>
    <property type="match status" value="1"/>
</dbReference>
<keyword evidence="2" id="KW-0677">Repeat</keyword>
<dbReference type="InterPro" id="IPR058192">
    <property type="entry name" value="WHD_ROQ1-like"/>
</dbReference>
<dbReference type="Gene3D" id="3.40.50.300">
    <property type="entry name" value="P-loop containing nucleotide triphosphate hydrolases"/>
    <property type="match status" value="1"/>
</dbReference>
<comment type="caution">
    <text evidence="5">The sequence shown here is derived from an EMBL/GenBank/DDBJ whole genome shotgun (WGS) entry which is preliminary data.</text>
</comment>
<dbReference type="InterPro" id="IPR042197">
    <property type="entry name" value="Apaf_helical"/>
</dbReference>
<evidence type="ECO:0000313" key="6">
    <source>
        <dbReference type="Proteomes" id="UP001634007"/>
    </source>
</evidence>
<proteinExistence type="predicted"/>
<dbReference type="SMART" id="SM00255">
    <property type="entry name" value="TIR"/>
    <property type="match status" value="1"/>
</dbReference>
<dbReference type="Gene3D" id="1.10.8.430">
    <property type="entry name" value="Helical domain of apoptotic protease-activating factors"/>
    <property type="match status" value="1"/>
</dbReference>
<reference evidence="5 6" key="1">
    <citation type="submission" date="2024-11" db="EMBL/GenBank/DDBJ databases">
        <title>Chromosome-level genome assembly of Eucalyptus globulus Labill. provides insights into its genome evolution.</title>
        <authorList>
            <person name="Li X."/>
        </authorList>
    </citation>
    <scope>NUCLEOTIDE SEQUENCE [LARGE SCALE GENOMIC DNA]</scope>
    <source>
        <strain evidence="5">CL2024</strain>
        <tissue evidence="5">Fresh tender leaves</tissue>
    </source>
</reference>
<dbReference type="PROSITE" id="PS50104">
    <property type="entry name" value="TIR"/>
    <property type="match status" value="1"/>
</dbReference>
<gene>
    <name evidence="5" type="ORF">ACJRO7_015408</name>
</gene>
<feature type="region of interest" description="Disordered" evidence="3">
    <location>
        <begin position="1"/>
        <end position="27"/>
    </location>
</feature>
<dbReference type="SUPFAM" id="SSF52200">
    <property type="entry name" value="Toll/Interleukin receptor TIR domain"/>
    <property type="match status" value="1"/>
</dbReference>
<dbReference type="EMBL" id="JBJKBG010000003">
    <property type="protein sequence ID" value="KAL3746445.1"/>
    <property type="molecule type" value="Genomic_DNA"/>
</dbReference>
<dbReference type="PANTHER" id="PTHR11017:SF570">
    <property type="entry name" value="DISEASE RESISTANCE PROTEIN (TIR-NBS CLASS)-RELATED"/>
    <property type="match status" value="1"/>
</dbReference>
<dbReference type="Gene3D" id="3.40.50.10140">
    <property type="entry name" value="Toll/interleukin-1 receptor homology (TIR) domain"/>
    <property type="match status" value="1"/>
</dbReference>
<organism evidence="5 6">
    <name type="scientific">Eucalyptus globulus</name>
    <name type="common">Tasmanian blue gum</name>
    <dbReference type="NCBI Taxonomy" id="34317"/>
    <lineage>
        <taxon>Eukaryota</taxon>
        <taxon>Viridiplantae</taxon>
        <taxon>Streptophyta</taxon>
        <taxon>Embryophyta</taxon>
        <taxon>Tracheophyta</taxon>
        <taxon>Spermatophyta</taxon>
        <taxon>Magnoliopsida</taxon>
        <taxon>eudicotyledons</taxon>
        <taxon>Gunneridae</taxon>
        <taxon>Pentapetalae</taxon>
        <taxon>rosids</taxon>
        <taxon>malvids</taxon>
        <taxon>Myrtales</taxon>
        <taxon>Myrtaceae</taxon>
        <taxon>Myrtoideae</taxon>
        <taxon>Eucalypteae</taxon>
        <taxon>Eucalyptus</taxon>
    </lineage>
</organism>
<protein>
    <recommendedName>
        <fullName evidence="4">TIR domain-containing protein</fullName>
    </recommendedName>
</protein>
<evidence type="ECO:0000256" key="2">
    <source>
        <dbReference type="ARBA" id="ARBA00022737"/>
    </source>
</evidence>
<feature type="domain" description="TIR" evidence="4">
    <location>
        <begin position="38"/>
        <end position="204"/>
    </location>
</feature>
<dbReference type="Proteomes" id="UP001634007">
    <property type="component" value="Unassembled WGS sequence"/>
</dbReference>
<feature type="compositionally biased region" description="Basic and acidic residues" evidence="3">
    <location>
        <begin position="10"/>
        <end position="27"/>
    </location>
</feature>
<dbReference type="InterPro" id="IPR044974">
    <property type="entry name" value="Disease_R_plants"/>
</dbReference>
<dbReference type="PRINTS" id="PR00364">
    <property type="entry name" value="DISEASERSIST"/>
</dbReference>
<dbReference type="InterPro" id="IPR002182">
    <property type="entry name" value="NB-ARC"/>
</dbReference>
<dbReference type="Pfam" id="PF23282">
    <property type="entry name" value="WHD_ROQ1"/>
    <property type="match status" value="1"/>
</dbReference>
<dbReference type="InterPro" id="IPR027417">
    <property type="entry name" value="P-loop_NTPase"/>
</dbReference>
<dbReference type="Pfam" id="PF01582">
    <property type="entry name" value="TIR"/>
    <property type="match status" value="1"/>
</dbReference>
<dbReference type="Pfam" id="PF00931">
    <property type="entry name" value="NB-ARC"/>
    <property type="match status" value="1"/>
</dbReference>
<evidence type="ECO:0000259" key="4">
    <source>
        <dbReference type="PROSITE" id="PS50104"/>
    </source>
</evidence>
<dbReference type="PANTHER" id="PTHR11017">
    <property type="entry name" value="LEUCINE-RICH REPEAT-CONTAINING PROTEIN"/>
    <property type="match status" value="1"/>
</dbReference>
<accession>A0ABD3LDX2</accession>
<keyword evidence="6" id="KW-1185">Reference proteome</keyword>
<evidence type="ECO:0000256" key="1">
    <source>
        <dbReference type="ARBA" id="ARBA00022614"/>
    </source>
</evidence>